<dbReference type="AlphaFoldDB" id="A0A3B0R9D8"/>
<dbReference type="EMBL" id="UOEE01000096">
    <property type="protein sequence ID" value="VAV89844.1"/>
    <property type="molecule type" value="Genomic_DNA"/>
</dbReference>
<gene>
    <name evidence="1" type="ORF">MNBD_ALPHA06-300</name>
</gene>
<proteinExistence type="predicted"/>
<protein>
    <submittedName>
        <fullName evidence="1">Uncharacterized protein</fullName>
    </submittedName>
</protein>
<organism evidence="1">
    <name type="scientific">hydrothermal vent metagenome</name>
    <dbReference type="NCBI Taxonomy" id="652676"/>
    <lineage>
        <taxon>unclassified sequences</taxon>
        <taxon>metagenomes</taxon>
        <taxon>ecological metagenomes</taxon>
    </lineage>
</organism>
<name>A0A3B0R9D8_9ZZZZ</name>
<sequence length="247" mass="27838">MMRAFIFILAIWFAAPAIAKEAPRNTLYLVTTMRAAPAELKSLIADLKSLKADGYYEHAQRTAPLIMRHSQGDQWDLMLLEPVGSYQAFFAKKRMQIELEAKERYADTIWQLEARLAFREELFAWGPNAEFVGEHVKDAGLFHIEMFDAAPAMKAKLIEQREMENQYLQATKRRGNLIFVADMGSNVDAFTIGAYKDLAAFAARPDLPEGTSLKAAKDAGFTDDNSIGFYLRELISAHHDTLAVLVE</sequence>
<accession>A0A3B0R9D8</accession>
<reference evidence="1" key="1">
    <citation type="submission" date="2018-06" db="EMBL/GenBank/DDBJ databases">
        <authorList>
            <person name="Zhirakovskaya E."/>
        </authorList>
    </citation>
    <scope>NUCLEOTIDE SEQUENCE</scope>
</reference>
<evidence type="ECO:0000313" key="1">
    <source>
        <dbReference type="EMBL" id="VAV89844.1"/>
    </source>
</evidence>